<keyword evidence="7" id="KW-0547">Nucleotide-binding</keyword>
<dbReference type="AlphaFoldDB" id="A0A1F6U3N4"/>
<dbReference type="Pfam" id="PF03652">
    <property type="entry name" value="RuvX"/>
    <property type="match status" value="1"/>
</dbReference>
<dbReference type="STRING" id="1817768.A3A87_08275"/>
<reference evidence="7 8" key="1">
    <citation type="journal article" date="2016" name="Nat. Commun.">
        <title>Thousands of microbial genomes shed light on interconnected biogeochemical processes in an aquifer system.</title>
        <authorList>
            <person name="Anantharaman K."/>
            <person name="Brown C.T."/>
            <person name="Hug L.A."/>
            <person name="Sharon I."/>
            <person name="Castelle C.J."/>
            <person name="Probst A.J."/>
            <person name="Thomas B.C."/>
            <person name="Singh A."/>
            <person name="Wilkins M.J."/>
            <person name="Karaoz U."/>
            <person name="Brodie E.L."/>
            <person name="Williams K.H."/>
            <person name="Hubbard S.S."/>
            <person name="Banfield J.F."/>
        </authorList>
    </citation>
    <scope>NUCLEOTIDE SEQUENCE [LARGE SCALE GENOMIC DNA]</scope>
</reference>
<organism evidence="7 8">
    <name type="scientific">Candidatus Muproteobacteria bacterium RIFCSPLOWO2_01_FULL_60_18</name>
    <dbReference type="NCBI Taxonomy" id="1817768"/>
    <lineage>
        <taxon>Bacteria</taxon>
        <taxon>Pseudomonadati</taxon>
        <taxon>Pseudomonadota</taxon>
        <taxon>Candidatus Muproteobacteria</taxon>
    </lineage>
</organism>
<dbReference type="EC" id="3.1.-.-" evidence="5"/>
<comment type="similarity">
    <text evidence="5">Belongs to the YqgF HJR family.</text>
</comment>
<comment type="function">
    <text evidence="5">Could be a nuclease involved in processing of the 5'-end of pre-16S rRNA.</text>
</comment>
<evidence type="ECO:0000256" key="2">
    <source>
        <dbReference type="ARBA" id="ARBA00022517"/>
    </source>
</evidence>
<dbReference type="SMART" id="SM00732">
    <property type="entry name" value="YqgFc"/>
    <property type="match status" value="1"/>
</dbReference>
<comment type="subcellular location">
    <subcellularLocation>
        <location evidence="5">Cytoplasm</location>
    </subcellularLocation>
</comment>
<name>A0A1F6U3N4_9PROT</name>
<sequence length="145" mass="16201">MNDHTCTYLAFDYGEKYIGVAVGSSHSRLAEPVTTLRGSAKNPDWVRISRLLEEWRPDALVVGLPLNMDGSDNPMTRAARAFGQSLKERYNLPLHMVDERLSTLAARDILNEAGVPMRRHKSRLDQVAAQTILQAFLNELPGETP</sequence>
<dbReference type="InterPro" id="IPR005227">
    <property type="entry name" value="YqgF"/>
</dbReference>
<dbReference type="InterPro" id="IPR012337">
    <property type="entry name" value="RNaseH-like_sf"/>
</dbReference>
<keyword evidence="7" id="KW-0347">Helicase</keyword>
<evidence type="ECO:0000313" key="8">
    <source>
        <dbReference type="Proteomes" id="UP000179037"/>
    </source>
</evidence>
<dbReference type="CDD" id="cd16964">
    <property type="entry name" value="YqgF"/>
    <property type="match status" value="1"/>
</dbReference>
<dbReference type="InterPro" id="IPR006641">
    <property type="entry name" value="YqgF/RNaseH-like_dom"/>
</dbReference>
<dbReference type="Gene3D" id="3.30.420.140">
    <property type="entry name" value="YqgF/RNase H-like domain"/>
    <property type="match status" value="1"/>
</dbReference>
<keyword evidence="1 5" id="KW-0963">Cytoplasm</keyword>
<keyword evidence="3 5" id="KW-0540">Nuclease</keyword>
<dbReference type="Proteomes" id="UP000179037">
    <property type="component" value="Unassembled WGS sequence"/>
</dbReference>
<dbReference type="GO" id="GO:0016788">
    <property type="term" value="F:hydrolase activity, acting on ester bonds"/>
    <property type="evidence" value="ECO:0007669"/>
    <property type="project" value="UniProtKB-UniRule"/>
</dbReference>
<dbReference type="EMBL" id="MFTC01000028">
    <property type="protein sequence ID" value="OGI52003.1"/>
    <property type="molecule type" value="Genomic_DNA"/>
</dbReference>
<dbReference type="GO" id="GO:0000967">
    <property type="term" value="P:rRNA 5'-end processing"/>
    <property type="evidence" value="ECO:0007669"/>
    <property type="project" value="UniProtKB-UniRule"/>
</dbReference>
<dbReference type="GO" id="GO:0004518">
    <property type="term" value="F:nuclease activity"/>
    <property type="evidence" value="ECO:0007669"/>
    <property type="project" value="UniProtKB-KW"/>
</dbReference>
<dbReference type="NCBIfam" id="TIGR00250">
    <property type="entry name" value="RNAse_H_YqgF"/>
    <property type="match status" value="1"/>
</dbReference>
<evidence type="ECO:0000259" key="6">
    <source>
        <dbReference type="SMART" id="SM00732"/>
    </source>
</evidence>
<evidence type="ECO:0000256" key="5">
    <source>
        <dbReference type="HAMAP-Rule" id="MF_00651"/>
    </source>
</evidence>
<dbReference type="SUPFAM" id="SSF53098">
    <property type="entry name" value="Ribonuclease H-like"/>
    <property type="match status" value="1"/>
</dbReference>
<protein>
    <recommendedName>
        <fullName evidence="5">Putative pre-16S rRNA nuclease</fullName>
        <ecNumber evidence="5">3.1.-.-</ecNumber>
    </recommendedName>
</protein>
<dbReference type="HAMAP" id="MF_00651">
    <property type="entry name" value="Nuclease_YqgF"/>
    <property type="match status" value="1"/>
</dbReference>
<proteinExistence type="inferred from homology"/>
<evidence type="ECO:0000313" key="7">
    <source>
        <dbReference type="EMBL" id="OGI52003.1"/>
    </source>
</evidence>
<keyword evidence="2 5" id="KW-0690">Ribosome biogenesis</keyword>
<dbReference type="InterPro" id="IPR037027">
    <property type="entry name" value="YqgF/RNaseH-like_dom_sf"/>
</dbReference>
<dbReference type="PANTHER" id="PTHR33317:SF4">
    <property type="entry name" value="POLYNUCLEOTIDYL TRANSFERASE, RIBONUCLEASE H-LIKE SUPERFAMILY PROTEIN"/>
    <property type="match status" value="1"/>
</dbReference>
<comment type="caution">
    <text evidence="7">The sequence shown here is derived from an EMBL/GenBank/DDBJ whole genome shotgun (WGS) entry which is preliminary data.</text>
</comment>
<keyword evidence="7" id="KW-0067">ATP-binding</keyword>
<feature type="domain" description="YqgF/RNase H-like" evidence="6">
    <location>
        <begin position="6"/>
        <end position="106"/>
    </location>
</feature>
<evidence type="ECO:0000256" key="1">
    <source>
        <dbReference type="ARBA" id="ARBA00022490"/>
    </source>
</evidence>
<accession>A0A1F6U3N4</accession>
<keyword evidence="4 5" id="KW-0378">Hydrolase</keyword>
<dbReference type="PANTHER" id="PTHR33317">
    <property type="entry name" value="POLYNUCLEOTIDYL TRANSFERASE, RIBONUCLEASE H-LIKE SUPERFAMILY PROTEIN"/>
    <property type="match status" value="1"/>
</dbReference>
<dbReference type="GO" id="GO:0005829">
    <property type="term" value="C:cytosol"/>
    <property type="evidence" value="ECO:0007669"/>
    <property type="project" value="TreeGrafter"/>
</dbReference>
<evidence type="ECO:0000256" key="4">
    <source>
        <dbReference type="ARBA" id="ARBA00022801"/>
    </source>
</evidence>
<dbReference type="GO" id="GO:0004386">
    <property type="term" value="F:helicase activity"/>
    <property type="evidence" value="ECO:0007669"/>
    <property type="project" value="UniProtKB-KW"/>
</dbReference>
<evidence type="ECO:0000256" key="3">
    <source>
        <dbReference type="ARBA" id="ARBA00022722"/>
    </source>
</evidence>
<gene>
    <name evidence="7" type="ORF">A3A87_08275</name>
</gene>